<keyword evidence="1" id="KW-0175">Coiled coil</keyword>
<comment type="caution">
    <text evidence="3">The sequence shown here is derived from an EMBL/GenBank/DDBJ whole genome shotgun (WGS) entry which is preliminary data.</text>
</comment>
<dbReference type="EMBL" id="CAMXCT030003214">
    <property type="protein sequence ID" value="CAL4790401.1"/>
    <property type="molecule type" value="Genomic_DNA"/>
</dbReference>
<dbReference type="EMBL" id="CAMXCT010003214">
    <property type="protein sequence ID" value="CAI4003089.1"/>
    <property type="molecule type" value="Genomic_DNA"/>
</dbReference>
<dbReference type="Proteomes" id="UP001152797">
    <property type="component" value="Unassembled WGS sequence"/>
</dbReference>
<feature type="compositionally biased region" description="Polar residues" evidence="2">
    <location>
        <begin position="151"/>
        <end position="161"/>
    </location>
</feature>
<reference evidence="4" key="2">
    <citation type="submission" date="2024-04" db="EMBL/GenBank/DDBJ databases">
        <authorList>
            <person name="Chen Y."/>
            <person name="Shah S."/>
            <person name="Dougan E. K."/>
            <person name="Thang M."/>
            <person name="Chan C."/>
        </authorList>
    </citation>
    <scope>NUCLEOTIDE SEQUENCE [LARGE SCALE GENOMIC DNA]</scope>
</reference>
<evidence type="ECO:0000313" key="3">
    <source>
        <dbReference type="EMBL" id="CAI4003089.1"/>
    </source>
</evidence>
<evidence type="ECO:0000313" key="5">
    <source>
        <dbReference type="Proteomes" id="UP001152797"/>
    </source>
</evidence>
<protein>
    <submittedName>
        <fullName evidence="3">Uncharacterized protein</fullName>
    </submittedName>
</protein>
<evidence type="ECO:0000256" key="2">
    <source>
        <dbReference type="SAM" id="MobiDB-lite"/>
    </source>
</evidence>
<gene>
    <name evidence="3" type="ORF">C1SCF055_LOCUS28984</name>
</gene>
<dbReference type="AlphaFoldDB" id="A0A9P1D4F6"/>
<evidence type="ECO:0000256" key="1">
    <source>
        <dbReference type="SAM" id="Coils"/>
    </source>
</evidence>
<accession>A0A9P1D4F6</accession>
<feature type="compositionally biased region" description="Basic residues" evidence="2">
    <location>
        <begin position="68"/>
        <end position="79"/>
    </location>
</feature>
<feature type="compositionally biased region" description="Low complexity" evidence="2">
    <location>
        <begin position="102"/>
        <end position="117"/>
    </location>
</feature>
<sequence>MVSRDAARGRVALKVSNHDGLPNVGPVGVGQVGHKKWGSRDAAPQSLSPRARSESVDRTRKPPDMTPKKMRKLPRPQAHHQKELARPEKRPEPQKQSREARTSSASSRKARSSSASSRSRKARASSSSSRSRKARNSSSFSRSRSPRAKQKASSSGAQRSRPSPLRGRLWGFDVSKYDGNWKGATVDFFRRLQRSDPKDPPFGIYHTVRDEEGLYHSTLQLTDKARAAARLKKLHYKGEGERTKIAAEVSAARVLWDDPRIREKAAKLRPGKTAMKRRKACAEHNARRKAQWLARVEGSSLAYSISVGSLAPQELLGICFLRMTNRLRACGTAQWFPILLERARAQLFPHQSGSLGASSVLRSGPAVSEAEAWKKQAMSKDSAGAEALQEKVQLQVELERQKAEDVGGQALKECETLQVDLGKLSSSNQNADGGELEAAKRKALEELEQERQFAKEAASECTELKAQAQSTSVKMTEVENQCKTAEAAKRKALEELEQERQFAKEAASECTELKAQAQSTSVKMTEVENQCKTAEAAKRKALEELEQERQFAKEAASECTELKAQAQSTSVKMTEVENQCKTAEAAKRKALEELEQERQFAKEAASECTELKAQAARRGGC</sequence>
<name>A0A9P1D4F6_9DINO</name>
<proteinExistence type="predicted"/>
<reference evidence="3" key="1">
    <citation type="submission" date="2022-10" db="EMBL/GenBank/DDBJ databases">
        <authorList>
            <person name="Chen Y."/>
            <person name="Dougan E. K."/>
            <person name="Chan C."/>
            <person name="Rhodes N."/>
            <person name="Thang M."/>
        </authorList>
    </citation>
    <scope>NUCLEOTIDE SEQUENCE</scope>
</reference>
<feature type="compositionally biased region" description="Basic and acidic residues" evidence="2">
    <location>
        <begin position="51"/>
        <end position="67"/>
    </location>
</feature>
<evidence type="ECO:0000313" key="4">
    <source>
        <dbReference type="EMBL" id="CAL1156464.1"/>
    </source>
</evidence>
<feature type="region of interest" description="Disordered" evidence="2">
    <location>
        <begin position="1"/>
        <end position="169"/>
    </location>
</feature>
<keyword evidence="5" id="KW-1185">Reference proteome</keyword>
<organism evidence="3">
    <name type="scientific">Cladocopium goreaui</name>
    <dbReference type="NCBI Taxonomy" id="2562237"/>
    <lineage>
        <taxon>Eukaryota</taxon>
        <taxon>Sar</taxon>
        <taxon>Alveolata</taxon>
        <taxon>Dinophyceae</taxon>
        <taxon>Suessiales</taxon>
        <taxon>Symbiodiniaceae</taxon>
        <taxon>Cladocopium</taxon>
    </lineage>
</organism>
<dbReference type="EMBL" id="CAMXCT020003214">
    <property type="protein sequence ID" value="CAL1156464.1"/>
    <property type="molecule type" value="Genomic_DNA"/>
</dbReference>
<feature type="compositionally biased region" description="Basic and acidic residues" evidence="2">
    <location>
        <begin position="80"/>
        <end position="101"/>
    </location>
</feature>
<feature type="coiled-coil region" evidence="1">
    <location>
        <begin position="437"/>
        <end position="614"/>
    </location>
</feature>